<dbReference type="InterPro" id="IPR038729">
    <property type="entry name" value="Rad50/SbcC_AAA"/>
</dbReference>
<feature type="coiled-coil region" evidence="4">
    <location>
        <begin position="418"/>
        <end position="455"/>
    </location>
</feature>
<feature type="coiled-coil region" evidence="4">
    <location>
        <begin position="643"/>
        <end position="670"/>
    </location>
</feature>
<dbReference type="GO" id="GO:0016887">
    <property type="term" value="F:ATP hydrolysis activity"/>
    <property type="evidence" value="ECO:0007669"/>
    <property type="project" value="InterPro"/>
</dbReference>
<feature type="coiled-coil region" evidence="4">
    <location>
        <begin position="249"/>
        <end position="335"/>
    </location>
</feature>
<evidence type="ECO:0000256" key="1">
    <source>
        <dbReference type="ARBA" id="ARBA00006930"/>
    </source>
</evidence>
<dbReference type="Proteomes" id="UP000284731">
    <property type="component" value="Unassembled WGS sequence"/>
</dbReference>
<proteinExistence type="inferred from homology"/>
<evidence type="ECO:0000313" key="7">
    <source>
        <dbReference type="Proteomes" id="UP000284731"/>
    </source>
</evidence>
<evidence type="ECO:0000313" key="6">
    <source>
        <dbReference type="EMBL" id="RGT57904.1"/>
    </source>
</evidence>
<dbReference type="PANTHER" id="PTHR32114">
    <property type="entry name" value="ABC TRANSPORTER ABCH.3"/>
    <property type="match status" value="1"/>
</dbReference>
<feature type="coiled-coil region" evidence="4">
    <location>
        <begin position="491"/>
        <end position="518"/>
    </location>
</feature>
<keyword evidence="4" id="KW-0175">Coiled coil</keyword>
<name>A0A412PIC6_9FIRM</name>
<organism evidence="6 7">
    <name type="scientific">Solobacterium moorei</name>
    <dbReference type="NCBI Taxonomy" id="102148"/>
    <lineage>
        <taxon>Bacteria</taxon>
        <taxon>Bacillati</taxon>
        <taxon>Bacillota</taxon>
        <taxon>Erysipelotrichia</taxon>
        <taxon>Erysipelotrichales</taxon>
        <taxon>Erysipelotrichaceae</taxon>
        <taxon>Solobacterium</taxon>
    </lineage>
</organism>
<dbReference type="RefSeq" id="WP_118764325.1">
    <property type="nucleotide sequence ID" value="NZ_CABJCF010000001.1"/>
</dbReference>
<comment type="caution">
    <text evidence="6">The sequence shown here is derived from an EMBL/GenBank/DDBJ whole genome shotgun (WGS) entry which is preliminary data.</text>
</comment>
<dbReference type="InterPro" id="IPR027417">
    <property type="entry name" value="P-loop_NTPase"/>
</dbReference>
<evidence type="ECO:0000256" key="2">
    <source>
        <dbReference type="ARBA" id="ARBA00011322"/>
    </source>
</evidence>
<comment type="subunit">
    <text evidence="2">Heterodimer of SbcC and SbcD.</text>
</comment>
<dbReference type="Pfam" id="PF13476">
    <property type="entry name" value="AAA_23"/>
    <property type="match status" value="1"/>
</dbReference>
<dbReference type="Gene3D" id="3.40.50.300">
    <property type="entry name" value="P-loop containing nucleotide triphosphate hydrolases"/>
    <property type="match status" value="2"/>
</dbReference>
<dbReference type="GO" id="GO:0006302">
    <property type="term" value="P:double-strand break repair"/>
    <property type="evidence" value="ECO:0007669"/>
    <property type="project" value="InterPro"/>
</dbReference>
<sequence>MRPIKLVLSAFGPYASKVELDLSKLGENGVYLITGDTGAGKTTIFDAITFALFGKPSGDIRDVKTLRSEYANEEIETYVELDFIYHDEEYHIYRRPEYTYTHVQKNGEVKQRSKATDAYLILPNGDRIVKPTEVTKQVEQLLGMKRDQFRQIAMIAQGSFLEILNADTKERGRLFEKVFMTSKYSVLMDRLNQMAKESSIALNDAKLRLQQIISDIRVPEILQEQYEQTLETFAMNDIQPVYDLLDNIIIGAKKGIENLQKQKEQVQKQLQKSRKEETEKTKQLQDLLSLEKLLKEKPVKEEKANRYTERLETNGEKYRIQIDALKKEQAQIEHELPEYAGLTKLTAKLAEIKKQGSSVLKDLETKTSLKKQLDEDITLKQKEAQILTDSELSLNKLFIKEEEIEKKISAFYHASMIQSNYQNAVDNLKEKTQFLQESTDRKAMLQKQYDDAQLSYFANQAGLLASRLIKGEPCPVCGSIEHPRPASYSDKLVTQEEINQYKKKADQVEKEYQVASKACVDANLKRSTLQNELELVLKSVTEQTIPLGNVKTFIDEHTVQLKKEQKEISTRIKQLQQQSKRYQELLKMIPKLQQKLTALAEEVSQSEITQAKLSVEHEQIQKQVQETTAKLKYSSETEAKNRVAILAKQILEYQQQIDQLTNESKLAMDELVYVSAQIDMLKEKVESSIDEIPLQKNRLGLLQAEIENLQVQQEEILKSIHDTQMYESDAQDTKKKIKSESDTYQTKLSRYSSLRELADVAMGNGRSSKEKITLQEYVQIAYLDRMIHKANERYLSMSNQQYQLVRSAGTKDKRSHEALDLDVIDFSNGSIRPVSSLSGGESFIASLALALGMSDEIQSQAGGIQIDTMFIDEGFGTLDRDSLNNAIQTLMKLSGENRLVGIISHVKELKERIHKGIIVTKDLHGSHGSAAKVINEE</sequence>
<dbReference type="PANTHER" id="PTHR32114:SF2">
    <property type="entry name" value="ABC TRANSPORTER ABCH.3"/>
    <property type="match status" value="1"/>
</dbReference>
<dbReference type="AlphaFoldDB" id="A0A412PIC6"/>
<reference evidence="6 7" key="1">
    <citation type="submission" date="2018-08" db="EMBL/GenBank/DDBJ databases">
        <title>A genome reference for cultivated species of the human gut microbiota.</title>
        <authorList>
            <person name="Zou Y."/>
            <person name="Xue W."/>
            <person name="Luo G."/>
        </authorList>
    </citation>
    <scope>NUCLEOTIDE SEQUENCE [LARGE SCALE GENOMIC DNA]</scope>
    <source>
        <strain evidence="6 7">AF18-46</strain>
    </source>
</reference>
<protein>
    <recommendedName>
        <fullName evidence="3">Nuclease SbcCD subunit C</fullName>
    </recommendedName>
</protein>
<evidence type="ECO:0000259" key="5">
    <source>
        <dbReference type="Pfam" id="PF13476"/>
    </source>
</evidence>
<gene>
    <name evidence="6" type="ORF">DWX20_02310</name>
</gene>
<evidence type="ECO:0000256" key="4">
    <source>
        <dbReference type="SAM" id="Coils"/>
    </source>
</evidence>
<evidence type="ECO:0000256" key="3">
    <source>
        <dbReference type="ARBA" id="ARBA00013368"/>
    </source>
</evidence>
<accession>A0A412PIC6</accession>
<feature type="domain" description="Rad50/SbcC-type AAA" evidence="5">
    <location>
        <begin position="5"/>
        <end position="289"/>
    </location>
</feature>
<dbReference type="EMBL" id="QRWX01000001">
    <property type="protein sequence ID" value="RGT57904.1"/>
    <property type="molecule type" value="Genomic_DNA"/>
</dbReference>
<comment type="similarity">
    <text evidence="1">Belongs to the SMC family. SbcC subfamily.</text>
</comment>
<feature type="coiled-coil region" evidence="4">
    <location>
        <begin position="558"/>
        <end position="602"/>
    </location>
</feature>
<dbReference type="Pfam" id="PF13558">
    <property type="entry name" value="SbcC_Walker_B"/>
    <property type="match status" value="1"/>
</dbReference>
<dbReference type="SUPFAM" id="SSF52540">
    <property type="entry name" value="P-loop containing nucleoside triphosphate hydrolases"/>
    <property type="match status" value="1"/>
</dbReference>